<dbReference type="CDD" id="cd00024">
    <property type="entry name" value="CD_CSD"/>
    <property type="match status" value="1"/>
</dbReference>
<feature type="compositionally biased region" description="Polar residues" evidence="2">
    <location>
        <begin position="507"/>
        <end position="521"/>
    </location>
</feature>
<feature type="region of interest" description="Disordered" evidence="2">
    <location>
        <begin position="1565"/>
        <end position="1644"/>
    </location>
</feature>
<dbReference type="Proteomes" id="UP001054902">
    <property type="component" value="Unassembled WGS sequence"/>
</dbReference>
<feature type="compositionally biased region" description="Basic and acidic residues" evidence="2">
    <location>
        <begin position="1580"/>
        <end position="1593"/>
    </location>
</feature>
<accession>A0AAD3DAR7</accession>
<dbReference type="SUPFAM" id="SSF88697">
    <property type="entry name" value="PUA domain-like"/>
    <property type="match status" value="1"/>
</dbReference>
<organism evidence="4 5">
    <name type="scientific">Chaetoceros tenuissimus</name>
    <dbReference type="NCBI Taxonomy" id="426638"/>
    <lineage>
        <taxon>Eukaryota</taxon>
        <taxon>Sar</taxon>
        <taxon>Stramenopiles</taxon>
        <taxon>Ochrophyta</taxon>
        <taxon>Bacillariophyta</taxon>
        <taxon>Coscinodiscophyceae</taxon>
        <taxon>Chaetocerotophycidae</taxon>
        <taxon>Chaetocerotales</taxon>
        <taxon>Chaetocerotaceae</taxon>
        <taxon>Chaetoceros</taxon>
    </lineage>
</organism>
<dbReference type="Gene3D" id="2.30.30.140">
    <property type="match status" value="4"/>
</dbReference>
<feature type="compositionally biased region" description="Polar residues" evidence="2">
    <location>
        <begin position="121"/>
        <end position="145"/>
    </location>
</feature>
<feature type="region of interest" description="Disordered" evidence="2">
    <location>
        <begin position="14"/>
        <end position="34"/>
    </location>
</feature>
<feature type="compositionally biased region" description="Polar residues" evidence="2">
    <location>
        <begin position="1480"/>
        <end position="1492"/>
    </location>
</feature>
<dbReference type="Pfam" id="PF02182">
    <property type="entry name" value="SAD_SRA"/>
    <property type="match status" value="1"/>
</dbReference>
<dbReference type="Gene3D" id="2.30.280.10">
    <property type="entry name" value="SRA-YDG"/>
    <property type="match status" value="1"/>
</dbReference>
<proteinExistence type="predicted"/>
<dbReference type="InterPro" id="IPR027450">
    <property type="entry name" value="AlkB-like"/>
</dbReference>
<feature type="compositionally biased region" description="Low complexity" evidence="2">
    <location>
        <begin position="1438"/>
        <end position="1447"/>
    </location>
</feature>
<dbReference type="InterPro" id="IPR000953">
    <property type="entry name" value="Chromo/chromo_shadow_dom"/>
</dbReference>
<protein>
    <recommendedName>
        <fullName evidence="3">Chromo domain-containing protein</fullName>
    </recommendedName>
</protein>
<comment type="caution">
    <text evidence="4">The sequence shown here is derived from an EMBL/GenBank/DDBJ whole genome shotgun (WGS) entry which is preliminary data.</text>
</comment>
<feature type="region of interest" description="Disordered" evidence="2">
    <location>
        <begin position="1320"/>
        <end position="1359"/>
    </location>
</feature>
<dbReference type="GO" id="GO:0000123">
    <property type="term" value="C:histone acetyltransferase complex"/>
    <property type="evidence" value="ECO:0007669"/>
    <property type="project" value="TreeGrafter"/>
</dbReference>
<feature type="compositionally biased region" description="Basic residues" evidence="2">
    <location>
        <begin position="1197"/>
        <end position="1206"/>
    </location>
</feature>
<evidence type="ECO:0000256" key="2">
    <source>
        <dbReference type="SAM" id="MobiDB-lite"/>
    </source>
</evidence>
<feature type="region of interest" description="Disordered" evidence="2">
    <location>
        <begin position="121"/>
        <end position="176"/>
    </location>
</feature>
<dbReference type="InterPro" id="IPR015947">
    <property type="entry name" value="PUA-like_sf"/>
</dbReference>
<feature type="compositionally biased region" description="Low complexity" evidence="2">
    <location>
        <begin position="1594"/>
        <end position="1609"/>
    </location>
</feature>
<keyword evidence="5" id="KW-1185">Reference proteome</keyword>
<dbReference type="GO" id="GO:0005634">
    <property type="term" value="C:nucleus"/>
    <property type="evidence" value="ECO:0007669"/>
    <property type="project" value="InterPro"/>
</dbReference>
<feature type="region of interest" description="Disordered" evidence="2">
    <location>
        <begin position="1431"/>
        <end position="1492"/>
    </location>
</feature>
<feature type="region of interest" description="Disordered" evidence="2">
    <location>
        <begin position="1052"/>
        <end position="1232"/>
    </location>
</feature>
<keyword evidence="1" id="KW-0539">Nucleus</keyword>
<gene>
    <name evidence="4" type="ORF">CTEN210_15991</name>
</gene>
<feature type="compositionally biased region" description="Polar residues" evidence="2">
    <location>
        <begin position="1075"/>
        <end position="1104"/>
    </location>
</feature>
<dbReference type="GO" id="GO:0006355">
    <property type="term" value="P:regulation of DNA-templated transcription"/>
    <property type="evidence" value="ECO:0007669"/>
    <property type="project" value="InterPro"/>
</dbReference>
<feature type="region of interest" description="Disordered" evidence="2">
    <location>
        <begin position="76"/>
        <end position="95"/>
    </location>
</feature>
<name>A0AAD3DAR7_9STRA</name>
<feature type="compositionally biased region" description="Low complexity" evidence="2">
    <location>
        <begin position="1455"/>
        <end position="1469"/>
    </location>
</feature>
<reference evidence="4 5" key="1">
    <citation type="journal article" date="2021" name="Sci. Rep.">
        <title>The genome of the diatom Chaetoceros tenuissimus carries an ancient integrated fragment of an extant virus.</title>
        <authorList>
            <person name="Hongo Y."/>
            <person name="Kimura K."/>
            <person name="Takaki Y."/>
            <person name="Yoshida Y."/>
            <person name="Baba S."/>
            <person name="Kobayashi G."/>
            <person name="Nagasaki K."/>
            <person name="Hano T."/>
            <person name="Tomaru Y."/>
        </authorList>
    </citation>
    <scope>NUCLEOTIDE SEQUENCE [LARGE SCALE GENOMIC DNA]</scope>
    <source>
        <strain evidence="4 5">NIES-3715</strain>
    </source>
</reference>
<evidence type="ECO:0000256" key="1">
    <source>
        <dbReference type="ARBA" id="ARBA00023242"/>
    </source>
</evidence>
<dbReference type="Pfam" id="PF11717">
    <property type="entry name" value="Tudor-knot"/>
    <property type="match status" value="2"/>
</dbReference>
<dbReference type="SMART" id="SM00298">
    <property type="entry name" value="CHROMO"/>
    <property type="match status" value="3"/>
</dbReference>
<dbReference type="InterPro" id="IPR003105">
    <property type="entry name" value="SRA_YDG"/>
</dbReference>
<evidence type="ECO:0000259" key="3">
    <source>
        <dbReference type="PROSITE" id="PS50013"/>
    </source>
</evidence>
<dbReference type="PROSITE" id="PS50013">
    <property type="entry name" value="CHROMO_2"/>
    <property type="match status" value="1"/>
</dbReference>
<feature type="domain" description="Chromo" evidence="3">
    <location>
        <begin position="1677"/>
        <end position="1731"/>
    </location>
</feature>
<sequence>MSLENIEVMKATTTQNLSTTEHGTKETLGSSSDLKHAVLEQNSDRDLQSAETKNHLQINHGFGDSLSIMEEQQKLTTNKPLHSQFSSGHSLGNQELKSQSSSHIASIKGLPSIDAEKAVKNSSDYAHSVQNHNTGSVHGSSTHVLSSREVPHQPLHLHNSENSRIQTIGVRDTDKQTSALQCNNAKKSQDKNEDDFAFPVPMPFSVDVASALDDVLNRKEQIHKSGKSPLKSDSRPCVLQHTSVVDYSSRSASPQSTSTDGNSTLHHSNLHLGEERQLTNGIKLFKKSDKESSVAVTNSMMLGEESLNFVAQMTAPAKESKQTSPTSKKLNDVLSIATATSTNVSFTSSTVSPYSMDDSNSKVPLISGTAAAKMDAMNRSKALLTTQNISSKALAPPPQLVPQKLPEKVSITSSAQSDLNIALTKRNVHEKSDEMNGSSNVSSALEDKNIRQSSQAMNMLADIISHAPPLASNNEEMSNGMVPVGQSLSVYTAIAAQAGVATHNPLSFPTSKLPNESTAGTSVKPETGGEGNSKVFQHNHSSEENIDNIEEKPVYIREIGKIRRYSAITQEFSEWEDLPCQTYGEIEPRRWCELNIDESIEIPLRRGGRLRVFPNFVADGRRQAVANSMDKCTLYRQYWREGDEDSLESRMQVLLSSKTNRVHSGSSKKGRPGYVYDGVTMMAQPLSHVPDVEKLCSDLAELYRLPGKEWNIGANLVCYRNGEDHMAWNSNCEQGEVLILCIIAESQNCTRPILIRPKGHSPLQDGDEEIIVFVGQGDAYEMDGQMQISYEHCMPKKEDDMSAKRSVVVFRHGKSLSVTSDTGNPLFETEKEKKKKISNIEFGHPSREITEGKDVYTRTQLLETGAHSNDRKLISGTSKDGCDSVLIEDLQPLMREDDGLCWIKISCGKSDGGGALFQNYENKSPIRVFRASSLDSQYAPALFADNADQKIYRYDGLYSVRAMWDTEGNETEEVPQNNASKHTFFLMRCPKKPVDGVYEDGMFYNKMSIHELWNEIQKRSGIRNPRLFQVPQPSMELAPIGDKANLRIKKETIKLPSEENMKMRKARRKRKLASSPESFSDSNVKQLSSTRSIPLHNTSSNLMNESEISVEEDSDIGSVRPKRRSATAARSYLQEAMQNKNGVEKKSSDRKRRPSIHVSDQSANSKKLKSEDNSDNESSVCSDSMMDEILLSPGDKRPKKQQRTARNRNLSLRKGGDDNIVSKRNSSKKTKADATEAFEEVEEVEPDMGKVDFDPSVIKIGYRVNVEYRQVLYKATVRKVRFKQNKYQFQIHYDGNKKTNLRWIPDDMVHDILSELPEEDNHQEHHSEEGKEIQSKQGDAVPVEVQSSTEKDTSIDQNQDEELIDLHKFPVGEQIYVQWRRVLYLATVVKTRYNRKGNSEYFIHYDGFKKTSDKWVKEDAIFEINEENSKRFEEQRSDSPVSDSLSSKKSKSSRKSSGNLSTRSSAAESMSRRSRKRNDLSTNNSEDGSTLDMSQFDSGVEFLPGSCVFVVRKDALYLAKMVKRKKIGRSMEYLVHFDGSSTIHDTWVPLSSIYEINPRTRRVFDSTADQREDLTEDDEGEKREKEEKIEVQTRRSNNNDTSPTRSSSRSSRKPAKFSEIDNDDEEQEEKVTKKTTKAKSKKPKVLPNVQPVDLSGIDAGCDFLPGSTIFVEWKNGLYLAKMLKKRGRRENMEYFVHYDGFRQSQDAWVSISSVYEINPQTKRAFNKQKKK</sequence>
<feature type="compositionally biased region" description="Basic and acidic residues" evidence="2">
    <location>
        <begin position="1320"/>
        <end position="1334"/>
    </location>
</feature>
<dbReference type="InterPro" id="IPR025995">
    <property type="entry name" value="Tudor-knot"/>
</dbReference>
<dbReference type="Gene3D" id="2.60.120.590">
    <property type="entry name" value="Alpha-ketoglutarate-dependent dioxygenase AlkB-like"/>
    <property type="match status" value="1"/>
</dbReference>
<dbReference type="SUPFAM" id="SSF54160">
    <property type="entry name" value="Chromo domain-like"/>
    <property type="match status" value="4"/>
</dbReference>
<dbReference type="Pfam" id="PF13532">
    <property type="entry name" value="2OG-FeII_Oxy_2"/>
    <property type="match status" value="1"/>
</dbReference>
<feature type="compositionally biased region" description="Polar residues" evidence="2">
    <location>
        <begin position="14"/>
        <end position="32"/>
    </location>
</feature>
<dbReference type="InterPro" id="IPR036987">
    <property type="entry name" value="SRA-YDG_sf"/>
</dbReference>
<dbReference type="InterPro" id="IPR037151">
    <property type="entry name" value="AlkB-like_sf"/>
</dbReference>
<evidence type="ECO:0000313" key="4">
    <source>
        <dbReference type="EMBL" id="GFH59515.1"/>
    </source>
</evidence>
<evidence type="ECO:0000313" key="5">
    <source>
        <dbReference type="Proteomes" id="UP001054902"/>
    </source>
</evidence>
<dbReference type="PANTHER" id="PTHR10880:SF15">
    <property type="entry name" value="MSL COMPLEX SUBUNIT 3"/>
    <property type="match status" value="1"/>
</dbReference>
<feature type="region of interest" description="Disordered" evidence="2">
    <location>
        <begin position="507"/>
        <end position="547"/>
    </location>
</feature>
<dbReference type="InterPro" id="IPR016197">
    <property type="entry name" value="Chromo-like_dom_sf"/>
</dbReference>
<feature type="region of interest" description="Disordered" evidence="2">
    <location>
        <begin position="244"/>
        <end position="273"/>
    </location>
</feature>
<dbReference type="InterPro" id="IPR008676">
    <property type="entry name" value="MRG"/>
</dbReference>
<feature type="compositionally biased region" description="Basic residues" evidence="2">
    <location>
        <begin position="1063"/>
        <end position="1072"/>
    </location>
</feature>
<feature type="compositionally biased region" description="Basic residues" evidence="2">
    <location>
        <begin position="1633"/>
        <end position="1644"/>
    </location>
</feature>
<dbReference type="EMBL" id="BLLK01000068">
    <property type="protein sequence ID" value="GFH59515.1"/>
    <property type="molecule type" value="Genomic_DNA"/>
</dbReference>
<feature type="compositionally biased region" description="Low complexity" evidence="2">
    <location>
        <begin position="248"/>
        <end position="258"/>
    </location>
</feature>
<feature type="compositionally biased region" description="Basic and acidic residues" evidence="2">
    <location>
        <begin position="1052"/>
        <end position="1062"/>
    </location>
</feature>
<dbReference type="SUPFAM" id="SSF51197">
    <property type="entry name" value="Clavaminate synthase-like"/>
    <property type="match status" value="1"/>
</dbReference>
<dbReference type="PANTHER" id="PTHR10880">
    <property type="entry name" value="MORTALITY FACTOR 4-LIKE PROTEIN"/>
    <property type="match status" value="1"/>
</dbReference>
<dbReference type="GO" id="GO:0006325">
    <property type="term" value="P:chromatin organization"/>
    <property type="evidence" value="ECO:0007669"/>
    <property type="project" value="InterPro"/>
</dbReference>